<keyword evidence="1" id="KW-0653">Protein transport</keyword>
<dbReference type="InterPro" id="IPR012977">
    <property type="entry name" value="SDA1_N"/>
</dbReference>
<dbReference type="GO" id="GO:0015031">
    <property type="term" value="P:protein transport"/>
    <property type="evidence" value="ECO:0007669"/>
    <property type="project" value="UniProtKB-KW"/>
</dbReference>
<dbReference type="EMBL" id="ML014266">
    <property type="protein sequence ID" value="RKO99678.1"/>
    <property type="molecule type" value="Genomic_DNA"/>
</dbReference>
<dbReference type="PANTHER" id="PTHR12730:SF0">
    <property type="entry name" value="PROTEIN SDA1 HOMOLOG"/>
    <property type="match status" value="1"/>
</dbReference>
<evidence type="ECO:0000256" key="2">
    <source>
        <dbReference type="SAM" id="Coils"/>
    </source>
</evidence>
<gene>
    <name evidence="6" type="ORF">CXG81DRAFT_14204</name>
</gene>
<proteinExistence type="inferred from homology"/>
<dbReference type="AlphaFoldDB" id="A0A4V1IU85"/>
<evidence type="ECO:0000259" key="4">
    <source>
        <dbReference type="Pfam" id="PF08158"/>
    </source>
</evidence>
<feature type="domain" description="SDA1 N-terminal" evidence="4">
    <location>
        <begin position="63"/>
        <end position="437"/>
    </location>
</feature>
<feature type="domain" description="SDA1 C-terminal" evidence="5">
    <location>
        <begin position="649"/>
        <end position="694"/>
    </location>
</feature>
<dbReference type="InterPro" id="IPR011989">
    <property type="entry name" value="ARM-like"/>
</dbReference>
<dbReference type="PANTHER" id="PTHR12730">
    <property type="entry name" value="HSDA/SDA1-RELATED"/>
    <property type="match status" value="1"/>
</dbReference>
<dbReference type="OrthoDB" id="2196187at2759"/>
<dbReference type="SUPFAM" id="SSF48371">
    <property type="entry name" value="ARM repeat"/>
    <property type="match status" value="1"/>
</dbReference>
<keyword evidence="1" id="KW-0690">Ribosome biogenesis</keyword>
<protein>
    <recommendedName>
        <fullName evidence="1">Protein SDA1</fullName>
    </recommendedName>
</protein>
<keyword evidence="2" id="KW-0175">Coiled coil</keyword>
<dbReference type="InterPro" id="IPR048292">
    <property type="entry name" value="SDA1_C"/>
</dbReference>
<evidence type="ECO:0000256" key="1">
    <source>
        <dbReference type="RuleBase" id="RU365057"/>
    </source>
</evidence>
<dbReference type="InterPro" id="IPR016024">
    <property type="entry name" value="ARM-type_fold"/>
</dbReference>
<reference evidence="7" key="1">
    <citation type="journal article" date="2018" name="Nat. Microbiol.">
        <title>Leveraging single-cell genomics to expand the fungal tree of life.</title>
        <authorList>
            <person name="Ahrendt S.R."/>
            <person name="Quandt C.A."/>
            <person name="Ciobanu D."/>
            <person name="Clum A."/>
            <person name="Salamov A."/>
            <person name="Andreopoulos B."/>
            <person name="Cheng J.F."/>
            <person name="Woyke T."/>
            <person name="Pelin A."/>
            <person name="Henrissat B."/>
            <person name="Reynolds N.K."/>
            <person name="Benny G.L."/>
            <person name="Smith M.E."/>
            <person name="James T.Y."/>
            <person name="Grigoriev I.V."/>
        </authorList>
    </citation>
    <scope>NUCLEOTIDE SEQUENCE [LARGE SCALE GENOMIC DNA]</scope>
    <source>
        <strain evidence="7">ATCC 52028</strain>
    </source>
</reference>
<feature type="region of interest" description="Disordered" evidence="3">
    <location>
        <begin position="503"/>
        <end position="620"/>
    </location>
</feature>
<keyword evidence="7" id="KW-1185">Reference proteome</keyword>
<feature type="compositionally biased region" description="Acidic residues" evidence="3">
    <location>
        <begin position="548"/>
        <end position="575"/>
    </location>
</feature>
<dbReference type="Proteomes" id="UP000274922">
    <property type="component" value="Unassembled WGS sequence"/>
</dbReference>
<name>A0A4V1IU85_9FUNG</name>
<dbReference type="STRING" id="1555241.A0A4V1IU85"/>
<keyword evidence="1" id="KW-0539">Nucleus</keyword>
<comment type="function">
    <text evidence="1">Required for 60S pre-ribosomal subunits export to the cytoplasm.</text>
</comment>
<dbReference type="Gene3D" id="1.25.10.10">
    <property type="entry name" value="Leucine-rich Repeat Variant"/>
    <property type="match status" value="1"/>
</dbReference>
<accession>A0A4V1IU85</accession>
<evidence type="ECO:0000256" key="3">
    <source>
        <dbReference type="SAM" id="MobiDB-lite"/>
    </source>
</evidence>
<evidence type="ECO:0000313" key="6">
    <source>
        <dbReference type="EMBL" id="RKO99678.1"/>
    </source>
</evidence>
<dbReference type="Pfam" id="PF08158">
    <property type="entry name" value="SDA1_HEAT"/>
    <property type="match status" value="1"/>
</dbReference>
<organism evidence="6 7">
    <name type="scientific">Caulochytrium protostelioides</name>
    <dbReference type="NCBI Taxonomy" id="1555241"/>
    <lineage>
        <taxon>Eukaryota</taxon>
        <taxon>Fungi</taxon>
        <taxon>Fungi incertae sedis</taxon>
        <taxon>Chytridiomycota</taxon>
        <taxon>Chytridiomycota incertae sedis</taxon>
        <taxon>Chytridiomycetes</taxon>
        <taxon>Caulochytriales</taxon>
        <taxon>Caulochytriaceae</taxon>
        <taxon>Caulochytrium</taxon>
    </lineage>
</organism>
<dbReference type="InterPro" id="IPR027312">
    <property type="entry name" value="Sda1"/>
</dbReference>
<dbReference type="GO" id="GO:0005730">
    <property type="term" value="C:nucleolus"/>
    <property type="evidence" value="ECO:0007669"/>
    <property type="project" value="UniProtKB-SubCell"/>
</dbReference>
<keyword evidence="1" id="KW-0813">Transport</keyword>
<feature type="coiled-coil region" evidence="2">
    <location>
        <begin position="238"/>
        <end position="275"/>
    </location>
</feature>
<evidence type="ECO:0000313" key="7">
    <source>
        <dbReference type="Proteomes" id="UP000274922"/>
    </source>
</evidence>
<evidence type="ECO:0000259" key="5">
    <source>
        <dbReference type="Pfam" id="PF21638"/>
    </source>
</evidence>
<dbReference type="GO" id="GO:0042273">
    <property type="term" value="P:ribosomal large subunit biogenesis"/>
    <property type="evidence" value="ECO:0007669"/>
    <property type="project" value="UniProtKB-UniRule"/>
</dbReference>
<feature type="compositionally biased region" description="Acidic residues" evidence="3">
    <location>
        <begin position="508"/>
        <end position="538"/>
    </location>
</feature>
<comment type="subcellular location">
    <subcellularLocation>
        <location evidence="1">Nucleus</location>
        <location evidence="1">Nucleolus</location>
    </subcellularLocation>
</comment>
<sequence>MVRRSRNEILLENLPQLQNMMRRDRDSYREEFIQQYQHYQSALEMFKLDPGNDDPKFQELVNFISHVAYCYPKESAGFADDVCGLLATHATALAPDTRKALFQAVILMRNRNTLPSTTVLPLFFKLFKCKDKHLRATLAKYIITDIKTQNRPTKNNALNKTLQSYMWTVISDPDDTTAKKAAEVMMSLYRKNIWDDAKTVNILAETCFSPSMKVTATALAFFLGRDEDNADSDDEDGKSENEEELEQLRHQNMRNKKTKARAHQLERAQASLRKKQRQREMPDAVKFSALQLLNDPSDFAHKLFGRIKGSGASGKGKGSSKMPFEVRLAMIDLIGRLIGAHGLLMPNFYDYLLPYLRPHQREITSILAFCVQATHELSPPDAMEQLVQTIANHFVWNNSSDQAITAGLNTIRHICARCPLAMDETLLHGLIDDYKKFRTSGPMNAARSLITLYRDVNPLLLKKKDRGKAATLGIKEFVPKQYGHQKVQDRVDGGDLLARIEELQPDGSDADSESGSDVVSEAEAEAEADSDADSDAEADANSNGEADANSDDDAEAESDAEDAEDAESDAESDADGTEKPEAEAATSDEPKLSARERIAARKAARLARRMTAASDDAADDVEEANRGVVQITKIMAGIKNKSTYAEQRGSTTNREKSKGKSFMMMVHKRSVTGKAKASLRHKQQQLRAHIKRQKIGGKGNSN</sequence>
<dbReference type="GO" id="GO:0000055">
    <property type="term" value="P:ribosomal large subunit export from nucleus"/>
    <property type="evidence" value="ECO:0007669"/>
    <property type="project" value="UniProtKB-UniRule"/>
</dbReference>
<comment type="similarity">
    <text evidence="1">Belongs to the SDA1 family.</text>
</comment>
<feature type="compositionally biased region" description="Basic and acidic residues" evidence="3">
    <location>
        <begin position="576"/>
        <end position="599"/>
    </location>
</feature>
<dbReference type="Pfam" id="PF21638">
    <property type="entry name" value="SDA1_C"/>
    <property type="match status" value="1"/>
</dbReference>